<reference evidence="2" key="1">
    <citation type="journal article" date="2015" name="Genome Biol. Evol.">
        <title>Organellar Genomes of White Spruce (Picea glauca): Assembly and Annotation.</title>
        <authorList>
            <person name="Jackman S.D."/>
            <person name="Warren R.L."/>
            <person name="Gibb E.A."/>
            <person name="Vandervalk B.P."/>
            <person name="Mohamadi H."/>
            <person name="Chu J."/>
            <person name="Raymond A."/>
            <person name="Pleasance S."/>
            <person name="Coope R."/>
            <person name="Wildung M.R."/>
            <person name="Ritland C.E."/>
            <person name="Bousquet J."/>
            <person name="Jones S.J."/>
            <person name="Bohlmann J."/>
            <person name="Birol I."/>
        </authorList>
    </citation>
    <scope>NUCLEOTIDE SEQUENCE [LARGE SCALE GENOMIC DNA]</scope>
    <source>
        <tissue evidence="2">Flushing bud</tissue>
    </source>
</reference>
<name>A0A101LXF6_PICGL</name>
<organism evidence="2">
    <name type="scientific">Picea glauca</name>
    <name type="common">White spruce</name>
    <name type="synonym">Pinus glauca</name>
    <dbReference type="NCBI Taxonomy" id="3330"/>
    <lineage>
        <taxon>Eukaryota</taxon>
        <taxon>Viridiplantae</taxon>
        <taxon>Streptophyta</taxon>
        <taxon>Embryophyta</taxon>
        <taxon>Tracheophyta</taxon>
        <taxon>Spermatophyta</taxon>
        <taxon>Pinopsida</taxon>
        <taxon>Pinidae</taxon>
        <taxon>Conifers I</taxon>
        <taxon>Pinales</taxon>
        <taxon>Pinaceae</taxon>
        <taxon>Picea</taxon>
    </lineage>
</organism>
<proteinExistence type="predicted"/>
<dbReference type="AlphaFoldDB" id="A0A101LXF6"/>
<feature type="chain" id="PRO_5007100144" evidence="1">
    <location>
        <begin position="18"/>
        <end position="43"/>
    </location>
</feature>
<comment type="caution">
    <text evidence="2">The sequence shown here is derived from an EMBL/GenBank/DDBJ whole genome shotgun (WGS) entry which is preliminary data.</text>
</comment>
<feature type="signal peptide" evidence="1">
    <location>
        <begin position="1"/>
        <end position="17"/>
    </location>
</feature>
<keyword evidence="1" id="KW-0732">Signal</keyword>
<evidence type="ECO:0000256" key="1">
    <source>
        <dbReference type="SAM" id="SignalP"/>
    </source>
</evidence>
<geneLocation type="mitochondrion" evidence="2"/>
<accession>A0A101LXF6</accession>
<keyword evidence="2" id="KW-0496">Mitochondrion</keyword>
<gene>
    <name evidence="2" type="ORF">ABT39_MTgene6147</name>
</gene>
<protein>
    <submittedName>
        <fullName evidence="2">Uncharacterized protein</fullName>
    </submittedName>
</protein>
<sequence length="43" mass="4469">MLLVLLSAILHRPGASAYATGTALSYPSSTGTTTRYTPSTRLA</sequence>
<dbReference type="EMBL" id="LKAM01000008">
    <property type="protein sequence ID" value="KUM47141.1"/>
    <property type="molecule type" value="Genomic_DNA"/>
</dbReference>
<evidence type="ECO:0000313" key="2">
    <source>
        <dbReference type="EMBL" id="KUM47141.1"/>
    </source>
</evidence>